<organism evidence="2 3">
    <name type="scientific">Niallia circulans</name>
    <name type="common">Bacillus circulans</name>
    <dbReference type="NCBI Taxonomy" id="1397"/>
    <lineage>
        <taxon>Bacteria</taxon>
        <taxon>Bacillati</taxon>
        <taxon>Bacillota</taxon>
        <taxon>Bacilli</taxon>
        <taxon>Bacillales</taxon>
        <taxon>Bacillaceae</taxon>
        <taxon>Niallia</taxon>
    </lineage>
</organism>
<dbReference type="AlphaFoldDB" id="A0A0J1IAP0"/>
<feature type="transmembrane region" description="Helical" evidence="1">
    <location>
        <begin position="37"/>
        <end position="59"/>
    </location>
</feature>
<gene>
    <name evidence="2" type="ORF">ABW02_20110</name>
</gene>
<accession>A0A0J1IAP0</accession>
<comment type="caution">
    <text evidence="2">The sequence shown here is derived from an EMBL/GenBank/DDBJ whole genome shotgun (WGS) entry which is preliminary data.</text>
</comment>
<keyword evidence="1" id="KW-0472">Membrane</keyword>
<evidence type="ECO:0000313" key="3">
    <source>
        <dbReference type="Proteomes" id="UP000036045"/>
    </source>
</evidence>
<evidence type="ECO:0000313" key="2">
    <source>
        <dbReference type="EMBL" id="KLV23037.1"/>
    </source>
</evidence>
<protein>
    <submittedName>
        <fullName evidence="2">Uncharacterized protein</fullName>
    </submittedName>
</protein>
<dbReference type="EMBL" id="LDPH01000027">
    <property type="protein sequence ID" value="KLV23037.1"/>
    <property type="molecule type" value="Genomic_DNA"/>
</dbReference>
<keyword evidence="1" id="KW-1133">Transmembrane helix</keyword>
<sequence length="71" mass="8424">MCFIVQYVHKASSQKLEEVSDCKRNFCRMRTRKTRSIFAGSNIQICLFQVLFLVLSPVLRKWKIHGMEFLL</sequence>
<name>A0A0J1IAP0_NIACI</name>
<keyword evidence="3" id="KW-1185">Reference proteome</keyword>
<keyword evidence="1" id="KW-0812">Transmembrane</keyword>
<reference evidence="2 3" key="1">
    <citation type="submission" date="2015-05" db="EMBL/GenBank/DDBJ databases">
        <title>Whole genome sequence and identification of bacterial endophytes from Costus igneus.</title>
        <authorList>
            <person name="Lee Y.P."/>
            <person name="Gan H.M."/>
            <person name="Eng W."/>
            <person name="Wheatley M.S."/>
            <person name="Caraballo A."/>
            <person name="Polter S."/>
            <person name="Savka M.A."/>
            <person name="Hudson A.O."/>
        </authorList>
    </citation>
    <scope>NUCLEOTIDE SEQUENCE [LARGE SCALE GENOMIC DNA]</scope>
    <source>
        <strain evidence="2 3">RIT379</strain>
    </source>
</reference>
<evidence type="ECO:0000256" key="1">
    <source>
        <dbReference type="SAM" id="Phobius"/>
    </source>
</evidence>
<proteinExistence type="predicted"/>
<dbReference type="Proteomes" id="UP000036045">
    <property type="component" value="Unassembled WGS sequence"/>
</dbReference>